<protein>
    <submittedName>
        <fullName evidence="1">Glycerol-3-phosphate dehydrogenase</fullName>
    </submittedName>
</protein>
<dbReference type="Proteomes" id="UP000501793">
    <property type="component" value="Chromosome"/>
</dbReference>
<proteinExistence type="predicted"/>
<gene>
    <name evidence="1" type="ORF">FAVT5_2438</name>
</gene>
<dbReference type="EMBL" id="LR792684">
    <property type="protein sequence ID" value="CAB3393555.1"/>
    <property type="molecule type" value="Genomic_DNA"/>
</dbReference>
<accession>A0ACA8ZAC7</accession>
<organism evidence="1 2">
    <name type="scientific">Kyrpidia spormannii</name>
    <dbReference type="NCBI Taxonomy" id="2055160"/>
    <lineage>
        <taxon>Bacteria</taxon>
        <taxon>Bacillati</taxon>
        <taxon>Bacillota</taxon>
        <taxon>Bacilli</taxon>
        <taxon>Bacillales</taxon>
        <taxon>Alicyclobacillaceae</taxon>
        <taxon>Kyrpidia</taxon>
    </lineage>
</organism>
<sequence length="365" mass="39955">MLEIAVIGGGNGAYAAAADLADQGHRVRWWRRDRDRFKAVLDRQRVVLYDQQGSRDVVLDRASTDLGEVVAGAELIIVPLPATAQEQVARELAPHLEDGQLIFLPPGTFGTAVMARVATQMGCRAEVAFVEAGTLPYLARKHGEDAVAISARATRLPAGCFPALASKKALRRIAQVYPSLVPLRDALDGALMNAGPIIHPPLIFMNAAPLQHSADWDIHHEGTQPAVRAVQDALDRERIAVREALGYRPPHFPLADHYNNDGDEWMYGREGHARLVDSGDWREPIDLYTHRYILEDVVCGLTFLASVGSWADVPTPVADALLQLASVVLGRDVRADGRTLTSCGLNFASREQMRKLLDEGWGVME</sequence>
<name>A0ACA8ZAC7_9BACL</name>
<reference evidence="1" key="1">
    <citation type="submission" date="2020-04" db="EMBL/GenBank/DDBJ databases">
        <authorList>
            <person name="Hogendoorn C."/>
        </authorList>
    </citation>
    <scope>NUCLEOTIDE SEQUENCE</scope>
    <source>
        <strain evidence="1">FAVT5</strain>
    </source>
</reference>
<evidence type="ECO:0000313" key="1">
    <source>
        <dbReference type="EMBL" id="CAB3393555.1"/>
    </source>
</evidence>
<keyword evidence="2" id="KW-1185">Reference proteome</keyword>
<evidence type="ECO:0000313" key="2">
    <source>
        <dbReference type="Proteomes" id="UP000501793"/>
    </source>
</evidence>